<dbReference type="InterPro" id="IPR050205">
    <property type="entry name" value="CDPK_Ser/Thr_kinases"/>
</dbReference>
<dbReference type="SMART" id="SM00054">
    <property type="entry name" value="EFh"/>
    <property type="match status" value="4"/>
</dbReference>
<comment type="catalytic activity">
    <reaction evidence="18">
        <text>L-threonyl-[protein] + ATP = O-phospho-L-threonyl-[protein] + ADP + H(+)</text>
        <dbReference type="Rhea" id="RHEA:46608"/>
        <dbReference type="Rhea" id="RHEA-COMP:11060"/>
        <dbReference type="Rhea" id="RHEA-COMP:11605"/>
        <dbReference type="ChEBI" id="CHEBI:15378"/>
        <dbReference type="ChEBI" id="CHEBI:30013"/>
        <dbReference type="ChEBI" id="CHEBI:30616"/>
        <dbReference type="ChEBI" id="CHEBI:61977"/>
        <dbReference type="ChEBI" id="CHEBI:456216"/>
        <dbReference type="EC" id="2.7.11.1"/>
    </reaction>
</comment>
<comment type="cofactor">
    <cofactor evidence="1">
        <name>Mg(2+)</name>
        <dbReference type="ChEBI" id="CHEBI:18420"/>
    </cofactor>
</comment>
<dbReference type="PROSITE" id="PS50011">
    <property type="entry name" value="PROTEIN_KINASE_DOM"/>
    <property type="match status" value="1"/>
</dbReference>
<comment type="subcellular location">
    <subcellularLocation>
        <location evidence="2">Cytoplasm</location>
        <location evidence="2">Cytoskeleton</location>
    </subcellularLocation>
</comment>
<dbReference type="Gene3D" id="3.30.200.20">
    <property type="entry name" value="Phosphorylase Kinase, domain 1"/>
    <property type="match status" value="1"/>
</dbReference>
<feature type="domain" description="EF-hand" evidence="23">
    <location>
        <begin position="444"/>
        <end position="479"/>
    </location>
</feature>
<feature type="binding site" evidence="20">
    <location>
        <position position="99"/>
    </location>
    <ligand>
        <name>ATP</name>
        <dbReference type="ChEBI" id="CHEBI:30616"/>
    </ligand>
</feature>
<keyword evidence="11 20" id="KW-0547">Nucleotide-binding</keyword>
<proteinExistence type="inferred from homology"/>
<accession>A0AAD1UDQ6</accession>
<evidence type="ECO:0000256" key="20">
    <source>
        <dbReference type="PROSITE-ProRule" id="PRU10141"/>
    </source>
</evidence>
<dbReference type="Pfam" id="PF13499">
    <property type="entry name" value="EF-hand_7"/>
    <property type="match status" value="2"/>
</dbReference>
<evidence type="ECO:0000256" key="15">
    <source>
        <dbReference type="ARBA" id="ARBA00023212"/>
    </source>
</evidence>
<dbReference type="Pfam" id="PF00069">
    <property type="entry name" value="Pkinase"/>
    <property type="match status" value="1"/>
</dbReference>
<dbReference type="SMART" id="SM00220">
    <property type="entry name" value="S_TKc"/>
    <property type="match status" value="1"/>
</dbReference>
<evidence type="ECO:0000259" key="22">
    <source>
        <dbReference type="PROSITE" id="PS50011"/>
    </source>
</evidence>
<dbReference type="AlphaFoldDB" id="A0AAD1UDQ6"/>
<name>A0AAD1UDQ6_EUPCR</name>
<evidence type="ECO:0000256" key="19">
    <source>
        <dbReference type="ARBA" id="ARBA00048679"/>
    </source>
</evidence>
<evidence type="ECO:0000256" key="2">
    <source>
        <dbReference type="ARBA" id="ARBA00004245"/>
    </source>
</evidence>
<evidence type="ECO:0000256" key="11">
    <source>
        <dbReference type="ARBA" id="ARBA00022741"/>
    </source>
</evidence>
<dbReference type="FunFam" id="3.30.200.20:FF:000315">
    <property type="entry name" value="Calcium-dependent protein kinase 3"/>
    <property type="match status" value="1"/>
</dbReference>
<dbReference type="SUPFAM" id="SSF56112">
    <property type="entry name" value="Protein kinase-like (PK-like)"/>
    <property type="match status" value="1"/>
</dbReference>
<dbReference type="PANTHER" id="PTHR24349">
    <property type="entry name" value="SERINE/THREONINE-PROTEIN KINASE"/>
    <property type="match status" value="1"/>
</dbReference>
<comment type="subunit">
    <text evidence="4">Monomer.</text>
</comment>
<evidence type="ECO:0000256" key="4">
    <source>
        <dbReference type="ARBA" id="ARBA00011245"/>
    </source>
</evidence>
<feature type="domain" description="EF-hand" evidence="23">
    <location>
        <begin position="373"/>
        <end position="408"/>
    </location>
</feature>
<dbReference type="InterPro" id="IPR002048">
    <property type="entry name" value="EF_hand_dom"/>
</dbReference>
<evidence type="ECO:0000256" key="14">
    <source>
        <dbReference type="ARBA" id="ARBA00022840"/>
    </source>
</evidence>
<evidence type="ECO:0000256" key="6">
    <source>
        <dbReference type="ARBA" id="ARBA00022490"/>
    </source>
</evidence>
<evidence type="ECO:0000256" key="8">
    <source>
        <dbReference type="ARBA" id="ARBA00022679"/>
    </source>
</evidence>
<reference evidence="24" key="1">
    <citation type="submission" date="2023-07" db="EMBL/GenBank/DDBJ databases">
        <authorList>
            <consortium name="AG Swart"/>
            <person name="Singh M."/>
            <person name="Singh A."/>
            <person name="Seah K."/>
            <person name="Emmerich C."/>
        </authorList>
    </citation>
    <scope>NUCLEOTIDE SEQUENCE</scope>
    <source>
        <strain evidence="24">DP1</strain>
    </source>
</reference>
<dbReference type="SUPFAM" id="SSF47473">
    <property type="entry name" value="EF-hand"/>
    <property type="match status" value="1"/>
</dbReference>
<dbReference type="InterPro" id="IPR008271">
    <property type="entry name" value="Ser/Thr_kinase_AS"/>
</dbReference>
<dbReference type="Gene3D" id="1.10.510.10">
    <property type="entry name" value="Transferase(Phosphotransferase) domain 1"/>
    <property type="match status" value="1"/>
</dbReference>
<evidence type="ECO:0000256" key="1">
    <source>
        <dbReference type="ARBA" id="ARBA00001946"/>
    </source>
</evidence>
<keyword evidence="14 20" id="KW-0067">ATP-binding</keyword>
<dbReference type="GO" id="GO:0005509">
    <property type="term" value="F:calcium ion binding"/>
    <property type="evidence" value="ECO:0007669"/>
    <property type="project" value="InterPro"/>
</dbReference>
<dbReference type="GO" id="GO:0004674">
    <property type="term" value="F:protein serine/threonine kinase activity"/>
    <property type="evidence" value="ECO:0007669"/>
    <property type="project" value="UniProtKB-KW"/>
</dbReference>
<dbReference type="PROSITE" id="PS00108">
    <property type="entry name" value="PROTEIN_KINASE_ST"/>
    <property type="match status" value="1"/>
</dbReference>
<dbReference type="InterPro" id="IPR017441">
    <property type="entry name" value="Protein_kinase_ATP_BS"/>
</dbReference>
<keyword evidence="6" id="KW-0963">Cytoplasm</keyword>
<dbReference type="EMBL" id="CAMPGE010006085">
    <property type="protein sequence ID" value="CAI2364929.1"/>
    <property type="molecule type" value="Genomic_DNA"/>
</dbReference>
<keyword evidence="15" id="KW-0206">Cytoskeleton</keyword>
<keyword evidence="10" id="KW-0677">Repeat</keyword>
<keyword evidence="25" id="KW-1185">Reference proteome</keyword>
<feature type="domain" description="EF-hand" evidence="23">
    <location>
        <begin position="410"/>
        <end position="443"/>
    </location>
</feature>
<dbReference type="InterPro" id="IPR011009">
    <property type="entry name" value="Kinase-like_dom_sf"/>
</dbReference>
<dbReference type="FunFam" id="1.10.238.10:FF:000178">
    <property type="entry name" value="Calmodulin-2 A"/>
    <property type="match status" value="1"/>
</dbReference>
<sequence length="533" mass="61635">MEEKPKQIYVDDFMSDEEDSSSSPAKQTLDKKQYEENKSKFDIKKLISAFILKKEYFISHKTTSIFDDYDFNENPIGQGSFGIVYKAHEKHTGLIRAIKQVMNDNIKNYDGFMGEVAALKTLDHPNIIKLYEVYEDKECVYLVQEYCEGGELFYHIVENENLDEREAARIFHQITSSILYCHKNCICHRDLKPDNFMLASKEKGSMVKLIDFGLSRSFYKIKEEGGEMLRMETRAGTALYMAPEVLYKNYSSACDTWSLGVILYIMVSGLLPFEGSTDAEIEENIKTINYDFEDEVWKDTSEEVRDLISKMLVFEKDRITPKEALKHPWLGKFSETKQNKDKLSYIEKLEDFKESNNLKKAILSFLATKVNDDEIKDEIELFNSFDTNNDGYITKKELKKGLYKIGKRTDEEIDQIMDSMDTDKNGAINFNEFISATLNSGISKDYERIVKAFEFFDLDNDGLIDENELKNALAGQEFAKIDVGIFQETIKQCDLDNDGKISFDEFAKIMSVRLDIMTKTNIRESLQLSTEEN</sequence>
<dbReference type="Proteomes" id="UP001295684">
    <property type="component" value="Unassembled WGS sequence"/>
</dbReference>
<evidence type="ECO:0000256" key="21">
    <source>
        <dbReference type="SAM" id="MobiDB-lite"/>
    </source>
</evidence>
<comment type="similarity">
    <text evidence="16">Belongs to the protein kinase superfamily. Ser/Thr protein kinase family. CDPK subfamily.</text>
</comment>
<evidence type="ECO:0000313" key="25">
    <source>
        <dbReference type="Proteomes" id="UP001295684"/>
    </source>
</evidence>
<evidence type="ECO:0000313" key="24">
    <source>
        <dbReference type="EMBL" id="CAI2364929.1"/>
    </source>
</evidence>
<dbReference type="InterPro" id="IPR018247">
    <property type="entry name" value="EF_Hand_1_Ca_BS"/>
</dbReference>
<dbReference type="InterPro" id="IPR011992">
    <property type="entry name" value="EF-hand-dom_pair"/>
</dbReference>
<evidence type="ECO:0000256" key="9">
    <source>
        <dbReference type="ARBA" id="ARBA00022723"/>
    </source>
</evidence>
<feature type="domain" description="EF-hand" evidence="23">
    <location>
        <begin position="481"/>
        <end position="516"/>
    </location>
</feature>
<keyword evidence="7" id="KW-0723">Serine/threonine-protein kinase</keyword>
<comment type="caution">
    <text evidence="24">The sequence shown here is derived from an EMBL/GenBank/DDBJ whole genome shotgun (WGS) entry which is preliminary data.</text>
</comment>
<protein>
    <recommendedName>
        <fullName evidence="5">non-specific serine/threonine protein kinase</fullName>
        <ecNumber evidence="5">2.7.11.1</ecNumber>
    </recommendedName>
</protein>
<keyword evidence="12" id="KW-0418">Kinase</keyword>
<dbReference type="GO" id="GO:0005856">
    <property type="term" value="C:cytoskeleton"/>
    <property type="evidence" value="ECO:0007669"/>
    <property type="project" value="UniProtKB-SubCell"/>
</dbReference>
<evidence type="ECO:0000256" key="7">
    <source>
        <dbReference type="ARBA" id="ARBA00022527"/>
    </source>
</evidence>
<dbReference type="PROSITE" id="PS00018">
    <property type="entry name" value="EF_HAND_1"/>
    <property type="match status" value="4"/>
</dbReference>
<evidence type="ECO:0000259" key="23">
    <source>
        <dbReference type="PROSITE" id="PS50222"/>
    </source>
</evidence>
<keyword evidence="9" id="KW-0479">Metal-binding</keyword>
<gene>
    <name evidence="24" type="ORF">ECRASSUSDP1_LOCUS6279</name>
</gene>
<evidence type="ECO:0000256" key="13">
    <source>
        <dbReference type="ARBA" id="ARBA00022837"/>
    </source>
</evidence>
<evidence type="ECO:0000256" key="18">
    <source>
        <dbReference type="ARBA" id="ARBA00047899"/>
    </source>
</evidence>
<evidence type="ECO:0000256" key="5">
    <source>
        <dbReference type="ARBA" id="ARBA00012513"/>
    </source>
</evidence>
<dbReference type="CDD" id="cd05117">
    <property type="entry name" value="STKc_CAMK"/>
    <property type="match status" value="1"/>
</dbReference>
<evidence type="ECO:0000256" key="3">
    <source>
        <dbReference type="ARBA" id="ARBA00005253"/>
    </source>
</evidence>
<feature type="domain" description="Protein kinase" evidence="22">
    <location>
        <begin position="70"/>
        <end position="330"/>
    </location>
</feature>
<dbReference type="EC" id="2.7.11.1" evidence="5"/>
<evidence type="ECO:0000256" key="12">
    <source>
        <dbReference type="ARBA" id="ARBA00022777"/>
    </source>
</evidence>
<dbReference type="FunFam" id="1.10.510.10:FF:000571">
    <property type="entry name" value="Maternal embryonic leucine zipper kinase"/>
    <property type="match status" value="1"/>
</dbReference>
<comment type="catalytic activity">
    <reaction evidence="19">
        <text>L-seryl-[protein] + ATP = O-phospho-L-seryl-[protein] + ADP + H(+)</text>
        <dbReference type="Rhea" id="RHEA:17989"/>
        <dbReference type="Rhea" id="RHEA-COMP:9863"/>
        <dbReference type="Rhea" id="RHEA-COMP:11604"/>
        <dbReference type="ChEBI" id="CHEBI:15378"/>
        <dbReference type="ChEBI" id="CHEBI:29999"/>
        <dbReference type="ChEBI" id="CHEBI:30616"/>
        <dbReference type="ChEBI" id="CHEBI:83421"/>
        <dbReference type="ChEBI" id="CHEBI:456216"/>
        <dbReference type="EC" id="2.7.11.1"/>
    </reaction>
</comment>
<dbReference type="GO" id="GO:0005524">
    <property type="term" value="F:ATP binding"/>
    <property type="evidence" value="ECO:0007669"/>
    <property type="project" value="UniProtKB-UniRule"/>
</dbReference>
<evidence type="ECO:0000256" key="17">
    <source>
        <dbReference type="ARBA" id="ARBA00025692"/>
    </source>
</evidence>
<feature type="region of interest" description="Disordered" evidence="21">
    <location>
        <begin position="1"/>
        <end position="32"/>
    </location>
</feature>
<dbReference type="PROSITE" id="PS00107">
    <property type="entry name" value="PROTEIN_KINASE_ATP"/>
    <property type="match status" value="1"/>
</dbReference>
<dbReference type="InterPro" id="IPR000719">
    <property type="entry name" value="Prot_kinase_dom"/>
</dbReference>
<evidence type="ECO:0000256" key="10">
    <source>
        <dbReference type="ARBA" id="ARBA00022737"/>
    </source>
</evidence>
<dbReference type="Gene3D" id="1.10.238.10">
    <property type="entry name" value="EF-hand"/>
    <property type="match status" value="2"/>
</dbReference>
<keyword evidence="13" id="KW-0106">Calcium</keyword>
<dbReference type="PROSITE" id="PS50222">
    <property type="entry name" value="EF_HAND_2"/>
    <property type="match status" value="4"/>
</dbReference>
<comment type="similarity">
    <text evidence="3">Belongs to the centrin family.</text>
</comment>
<comment type="function">
    <text evidence="17">Plays a fundamental role in microtubule organizing center structure and function. Component of the infraciliary lattice (ICL) and the ciliary basal bodies.</text>
</comment>
<organism evidence="24 25">
    <name type="scientific">Euplotes crassus</name>
    <dbReference type="NCBI Taxonomy" id="5936"/>
    <lineage>
        <taxon>Eukaryota</taxon>
        <taxon>Sar</taxon>
        <taxon>Alveolata</taxon>
        <taxon>Ciliophora</taxon>
        <taxon>Intramacronucleata</taxon>
        <taxon>Spirotrichea</taxon>
        <taxon>Hypotrichia</taxon>
        <taxon>Euplotida</taxon>
        <taxon>Euplotidae</taxon>
        <taxon>Moneuplotes</taxon>
    </lineage>
</organism>
<evidence type="ECO:0000256" key="16">
    <source>
        <dbReference type="ARBA" id="ARBA00024334"/>
    </source>
</evidence>
<keyword evidence="8" id="KW-0808">Transferase</keyword>